<gene>
    <name evidence="1" type="ORF">BofuT4_uP034790.1</name>
</gene>
<proteinExistence type="predicted"/>
<dbReference type="InParanoid" id="G2Y7R7"/>
<reference evidence="2" key="1">
    <citation type="journal article" date="2011" name="PLoS Genet.">
        <title>Genomic analysis of the necrotrophic fungal pathogens Sclerotinia sclerotiorum and Botrytis cinerea.</title>
        <authorList>
            <person name="Amselem J."/>
            <person name="Cuomo C.A."/>
            <person name="van Kan J.A."/>
            <person name="Viaud M."/>
            <person name="Benito E.P."/>
            <person name="Couloux A."/>
            <person name="Coutinho P.M."/>
            <person name="de Vries R.P."/>
            <person name="Dyer P.S."/>
            <person name="Fillinger S."/>
            <person name="Fournier E."/>
            <person name="Gout L."/>
            <person name="Hahn M."/>
            <person name="Kohn L."/>
            <person name="Lapalu N."/>
            <person name="Plummer K.M."/>
            <person name="Pradier J.M."/>
            <person name="Quevillon E."/>
            <person name="Sharon A."/>
            <person name="Simon A."/>
            <person name="ten Have A."/>
            <person name="Tudzynski B."/>
            <person name="Tudzynski P."/>
            <person name="Wincker P."/>
            <person name="Andrew M."/>
            <person name="Anthouard V."/>
            <person name="Beever R.E."/>
            <person name="Beffa R."/>
            <person name="Benoit I."/>
            <person name="Bouzid O."/>
            <person name="Brault B."/>
            <person name="Chen Z."/>
            <person name="Choquer M."/>
            <person name="Collemare J."/>
            <person name="Cotton P."/>
            <person name="Danchin E.G."/>
            <person name="Da Silva C."/>
            <person name="Gautier A."/>
            <person name="Giraud C."/>
            <person name="Giraud T."/>
            <person name="Gonzalez C."/>
            <person name="Grossetete S."/>
            <person name="Guldener U."/>
            <person name="Henrissat B."/>
            <person name="Howlett B.J."/>
            <person name="Kodira C."/>
            <person name="Kretschmer M."/>
            <person name="Lappartient A."/>
            <person name="Leroch M."/>
            <person name="Levis C."/>
            <person name="Mauceli E."/>
            <person name="Neuveglise C."/>
            <person name="Oeser B."/>
            <person name="Pearson M."/>
            <person name="Poulain J."/>
            <person name="Poussereau N."/>
            <person name="Quesneville H."/>
            <person name="Rascle C."/>
            <person name="Schumacher J."/>
            <person name="Segurens B."/>
            <person name="Sexton A."/>
            <person name="Silva E."/>
            <person name="Sirven C."/>
            <person name="Soanes D.M."/>
            <person name="Talbot N.J."/>
            <person name="Templeton M."/>
            <person name="Yandava C."/>
            <person name="Yarden O."/>
            <person name="Zeng Q."/>
            <person name="Rollins J.A."/>
            <person name="Lebrun M.H."/>
            <person name="Dickman M."/>
        </authorList>
    </citation>
    <scope>NUCLEOTIDE SEQUENCE [LARGE SCALE GENOMIC DNA]</scope>
    <source>
        <strain evidence="2">T4</strain>
    </source>
</reference>
<name>G2Y7R7_BOTF4</name>
<dbReference type="Proteomes" id="UP000008177">
    <property type="component" value="Unplaced contigs"/>
</dbReference>
<organism evidence="1 2">
    <name type="scientific">Botryotinia fuckeliana (strain T4)</name>
    <name type="common">Noble rot fungus</name>
    <name type="synonym">Botrytis cinerea</name>
    <dbReference type="NCBI Taxonomy" id="999810"/>
    <lineage>
        <taxon>Eukaryota</taxon>
        <taxon>Fungi</taxon>
        <taxon>Dikarya</taxon>
        <taxon>Ascomycota</taxon>
        <taxon>Pezizomycotina</taxon>
        <taxon>Leotiomycetes</taxon>
        <taxon>Helotiales</taxon>
        <taxon>Sclerotiniaceae</taxon>
        <taxon>Botrytis</taxon>
    </lineage>
</organism>
<sequence length="40" mass="4627">MSQMSLRAYLTSAQLFHKIVSYRTAQLMVNRIANPHLKHA</sequence>
<dbReference type="HOGENOM" id="CLU_3299264_0_0_1"/>
<dbReference type="EMBL" id="FQ790294">
    <property type="protein sequence ID" value="CCD34057.1"/>
    <property type="molecule type" value="Genomic_DNA"/>
</dbReference>
<evidence type="ECO:0000313" key="1">
    <source>
        <dbReference type="EMBL" id="CCD34057.1"/>
    </source>
</evidence>
<dbReference type="AlphaFoldDB" id="G2Y7R7"/>
<evidence type="ECO:0000313" key="2">
    <source>
        <dbReference type="Proteomes" id="UP000008177"/>
    </source>
</evidence>
<protein>
    <submittedName>
        <fullName evidence="1">Uncharacterized protein</fullName>
    </submittedName>
</protein>
<accession>G2Y7R7</accession>